<reference evidence="1 2" key="1">
    <citation type="submission" date="2015-03" db="EMBL/GenBank/DDBJ databases">
        <authorList>
            <person name="Murphy D."/>
        </authorList>
    </citation>
    <scope>NUCLEOTIDE SEQUENCE [LARGE SCALE GENOMIC DNA]</scope>
    <source>
        <strain evidence="1 2">68/02</strain>
    </source>
</reference>
<dbReference type="OrthoDB" id="6424139at2"/>
<protein>
    <submittedName>
        <fullName evidence="1">Uncharacterized protein</fullName>
    </submittedName>
</protein>
<evidence type="ECO:0000313" key="2">
    <source>
        <dbReference type="Proteomes" id="UP000042054"/>
    </source>
</evidence>
<sequence length="379" mass="43064">MTTQATTASVLESSLRPVRAQLDLAIEQTTGTAQRSIESATVLLNQAQSLCIEQLNIETDEYNLLFDRLEKAESDLTIKSLALTQVQERIENADLFVAEANAQRDSISAKYNLSLSDQRVLATEVNRLKSLNPEKMKIQIVRLKDELDNKRTLLNQQLTDIRRHKKDVAEKTSKLAAIVNVNNQLTNTVADLTVRIQRMDGDVEPTYYRGDDGIEFYFYTFQWGLKLRSGDYDMQLINDIDWHIEIRSTSGIGLIVSVNEWALPVYPLIDNFKQNWPDGLTPAVTQRIRDLLEPTHPHLVKRAEWAETVLTESLPLKEQHLDLLALSGIHSLFDVVRRTPDMLANAVKGFGITTARQVHAQCTRIVKDWESEQKQKEAA</sequence>
<organism evidence="1 2">
    <name type="scientific">Yersinia rohdei</name>
    <dbReference type="NCBI Taxonomy" id="29485"/>
    <lineage>
        <taxon>Bacteria</taxon>
        <taxon>Pseudomonadati</taxon>
        <taxon>Pseudomonadota</taxon>
        <taxon>Gammaproteobacteria</taxon>
        <taxon>Enterobacterales</taxon>
        <taxon>Yersiniaceae</taxon>
        <taxon>Yersinia</taxon>
    </lineage>
</organism>
<evidence type="ECO:0000313" key="1">
    <source>
        <dbReference type="EMBL" id="CQI95997.1"/>
    </source>
</evidence>
<accession>A0A0U1HX69</accession>
<dbReference type="Proteomes" id="UP000042054">
    <property type="component" value="Unassembled WGS sequence"/>
</dbReference>
<dbReference type="AlphaFoldDB" id="A0A0U1HX69"/>
<name>A0A0U1HX69_YERRO</name>
<dbReference type="EMBL" id="CTKE01000022">
    <property type="protein sequence ID" value="CQI95997.1"/>
    <property type="molecule type" value="Genomic_DNA"/>
</dbReference>
<dbReference type="RefSeq" id="WP_050535347.1">
    <property type="nucleotide sequence ID" value="NZ_CABIHQ010000011.1"/>
</dbReference>
<gene>
    <name evidence="1" type="ORF">ERS008555_03510</name>
</gene>
<proteinExistence type="predicted"/>